<dbReference type="EMBL" id="CACVAU010000088">
    <property type="protein sequence ID" value="CAA6826384.1"/>
    <property type="molecule type" value="Genomic_DNA"/>
</dbReference>
<organism evidence="2">
    <name type="scientific">uncultured Sulfurovum sp</name>
    <dbReference type="NCBI Taxonomy" id="269237"/>
    <lineage>
        <taxon>Bacteria</taxon>
        <taxon>Pseudomonadati</taxon>
        <taxon>Campylobacterota</taxon>
        <taxon>Epsilonproteobacteria</taxon>
        <taxon>Campylobacterales</taxon>
        <taxon>Sulfurovaceae</taxon>
        <taxon>Sulfurovum</taxon>
        <taxon>environmental samples</taxon>
    </lineage>
</organism>
<evidence type="ECO:0000313" key="2">
    <source>
        <dbReference type="EMBL" id="CAA6826384.1"/>
    </source>
</evidence>
<name>A0A6S6U3Z2_9BACT</name>
<evidence type="ECO:0008006" key="3">
    <source>
        <dbReference type="Google" id="ProtNLM"/>
    </source>
</evidence>
<evidence type="ECO:0000313" key="1">
    <source>
        <dbReference type="EMBL" id="CAA6805688.1"/>
    </source>
</evidence>
<accession>A0A6S6U3Z2</accession>
<sequence length="79" mass="9176">MELTVRKNFVFDKNIALYLEELAKETKQSMTSLVQEMIEERYKEIKVKKRMEAFNAIDGSATGLLTDFSIQSIKANREL</sequence>
<dbReference type="AlphaFoldDB" id="A0A6S6U3Z2"/>
<reference evidence="2" key="1">
    <citation type="submission" date="2020-01" db="EMBL/GenBank/DDBJ databases">
        <authorList>
            <person name="Meier V. D."/>
            <person name="Meier V D."/>
        </authorList>
    </citation>
    <scope>NUCLEOTIDE SEQUENCE</scope>
    <source>
        <strain evidence="2">HLG_WM_MAG_05</strain>
    </source>
</reference>
<protein>
    <recommendedName>
        <fullName evidence="3">Ribbon-helix-helix protein CopG domain-containing protein</fullName>
    </recommendedName>
</protein>
<dbReference type="EMBL" id="CACVAU010000018">
    <property type="protein sequence ID" value="CAA6805688.1"/>
    <property type="molecule type" value="Genomic_DNA"/>
</dbReference>
<proteinExistence type="predicted"/>
<gene>
    <name evidence="2" type="ORF">HELGO_WM24505</name>
    <name evidence="1" type="ORF">HELGO_WM33307</name>
</gene>